<dbReference type="AlphaFoldDB" id="A0A2A2H852"/>
<dbReference type="EMBL" id="LMVM01000005">
    <property type="protein sequence ID" value="PAV05433.1"/>
    <property type="molecule type" value="Genomic_DNA"/>
</dbReference>
<name>A0A2A2H852_METBR</name>
<reference evidence="2 3" key="1">
    <citation type="journal article" date="2017" name="BMC Genomics">
        <title>Genomic analysis of methanogenic archaea reveals a shift towards energy conservation.</title>
        <authorList>
            <person name="Gilmore S.P."/>
            <person name="Henske J.K."/>
            <person name="Sexton J.A."/>
            <person name="Solomon K.V."/>
            <person name="Seppala S."/>
            <person name="Yoo J.I."/>
            <person name="Huyett L.M."/>
            <person name="Pressman A."/>
            <person name="Cogan J.Z."/>
            <person name="Kivenson V."/>
            <person name="Peng X."/>
            <person name="Tan Y."/>
            <person name="Valentine D.L."/>
            <person name="O'Malley M.A."/>
        </authorList>
    </citation>
    <scope>NUCLEOTIDE SEQUENCE [LARGE SCALE GENOMIC DNA]</scope>
    <source>
        <strain evidence="2 3">M.o.H.</strain>
    </source>
</reference>
<accession>A0A2A2H852</accession>
<protein>
    <recommendedName>
        <fullName evidence="1">HEPN domain-containing protein</fullName>
    </recommendedName>
</protein>
<feature type="domain" description="HEPN" evidence="1">
    <location>
        <begin position="9"/>
        <end position="117"/>
    </location>
</feature>
<dbReference type="PROSITE" id="PS50910">
    <property type="entry name" value="HEPN"/>
    <property type="match status" value="1"/>
</dbReference>
<keyword evidence="3" id="KW-1185">Reference proteome</keyword>
<dbReference type="OrthoDB" id="69160at2157"/>
<evidence type="ECO:0000313" key="2">
    <source>
        <dbReference type="EMBL" id="PAV05433.1"/>
    </source>
</evidence>
<dbReference type="Pfam" id="PF05168">
    <property type="entry name" value="HEPN"/>
    <property type="match status" value="1"/>
</dbReference>
<dbReference type="InterPro" id="IPR007842">
    <property type="entry name" value="HEPN_dom"/>
</dbReference>
<dbReference type="RefSeq" id="WP_095651988.1">
    <property type="nucleotide sequence ID" value="NZ_LMVM01000005.1"/>
</dbReference>
<organism evidence="2 3">
    <name type="scientific">Methanobacterium bryantii</name>
    <dbReference type="NCBI Taxonomy" id="2161"/>
    <lineage>
        <taxon>Archaea</taxon>
        <taxon>Methanobacteriati</taxon>
        <taxon>Methanobacteriota</taxon>
        <taxon>Methanomada group</taxon>
        <taxon>Methanobacteria</taxon>
        <taxon>Methanobacteriales</taxon>
        <taxon>Methanobacteriaceae</taxon>
        <taxon>Methanobacterium</taxon>
    </lineage>
</organism>
<proteinExistence type="predicted"/>
<gene>
    <name evidence="2" type="ORF">ASJ80_09280</name>
</gene>
<dbReference type="Proteomes" id="UP000217784">
    <property type="component" value="Unassembled WGS sequence"/>
</dbReference>
<dbReference type="SMART" id="SM00748">
    <property type="entry name" value="HEPN"/>
    <property type="match status" value="1"/>
</dbReference>
<comment type="caution">
    <text evidence="2">The sequence shown here is derived from an EMBL/GenBank/DDBJ whole genome shotgun (WGS) entry which is preliminary data.</text>
</comment>
<evidence type="ECO:0000259" key="1">
    <source>
        <dbReference type="PROSITE" id="PS50910"/>
    </source>
</evidence>
<dbReference type="SUPFAM" id="SSF81593">
    <property type="entry name" value="Nucleotidyltransferase substrate binding subunit/domain"/>
    <property type="match status" value="1"/>
</dbReference>
<dbReference type="Gene3D" id="1.20.120.330">
    <property type="entry name" value="Nucleotidyltransferases domain 2"/>
    <property type="match status" value="1"/>
</dbReference>
<sequence>MREEVSNWWKQALKDLESASKNFEIKEYYVVAFLSQQATEKALKALYIHTVKESPGPTHSLLFLGKSVKIPDEFFSGLRKLSPDFVITRYPDAAHGVPYELYDDEIAKERLKIAKGVVKWVKKELEN</sequence>
<evidence type="ECO:0000313" key="3">
    <source>
        <dbReference type="Proteomes" id="UP000217784"/>
    </source>
</evidence>